<dbReference type="AlphaFoldDB" id="A0A1G2PLI7"/>
<dbReference type="STRING" id="1802363.A2682_00925"/>
<dbReference type="Proteomes" id="UP000178690">
    <property type="component" value="Unassembled WGS sequence"/>
</dbReference>
<dbReference type="SUPFAM" id="SSF52833">
    <property type="entry name" value="Thioredoxin-like"/>
    <property type="match status" value="1"/>
</dbReference>
<gene>
    <name evidence="2" type="ORF">A2682_00925</name>
</gene>
<dbReference type="InterPro" id="IPR036249">
    <property type="entry name" value="Thioredoxin-like_sf"/>
</dbReference>
<sequence>MSQKQLIEFYGRECSHCRNMAPLVARVEREAGVKFERYEVWHDEASARKMEEYDRGYCGGVPFYYNTATKKWVCGETDYEAFKAFATEE</sequence>
<dbReference type="Pfam" id="PF00085">
    <property type="entry name" value="Thioredoxin"/>
    <property type="match status" value="1"/>
</dbReference>
<dbReference type="CDD" id="cd01659">
    <property type="entry name" value="TRX_superfamily"/>
    <property type="match status" value="1"/>
</dbReference>
<organism evidence="2 3">
    <name type="scientific">Terrybacteria sp. (strain RIFCSPHIGHO2_01_FULL_58_15)</name>
    <dbReference type="NCBI Taxonomy" id="1802363"/>
    <lineage>
        <taxon>Bacteria</taxon>
        <taxon>Candidatus Terryibacteriota</taxon>
    </lineage>
</organism>
<comment type="caution">
    <text evidence="2">The sequence shown here is derived from an EMBL/GenBank/DDBJ whole genome shotgun (WGS) entry which is preliminary data.</text>
</comment>
<feature type="domain" description="Thioredoxin" evidence="1">
    <location>
        <begin position="3"/>
        <end position="46"/>
    </location>
</feature>
<evidence type="ECO:0000313" key="2">
    <source>
        <dbReference type="EMBL" id="OHA49215.1"/>
    </source>
</evidence>
<reference evidence="2 3" key="1">
    <citation type="journal article" date="2016" name="Nat. Commun.">
        <title>Thousands of microbial genomes shed light on interconnected biogeochemical processes in an aquifer system.</title>
        <authorList>
            <person name="Anantharaman K."/>
            <person name="Brown C.T."/>
            <person name="Hug L.A."/>
            <person name="Sharon I."/>
            <person name="Castelle C.J."/>
            <person name="Probst A.J."/>
            <person name="Thomas B.C."/>
            <person name="Singh A."/>
            <person name="Wilkins M.J."/>
            <person name="Karaoz U."/>
            <person name="Brodie E.L."/>
            <person name="Williams K.H."/>
            <person name="Hubbard S.S."/>
            <person name="Banfield J.F."/>
        </authorList>
    </citation>
    <scope>NUCLEOTIDE SEQUENCE [LARGE SCALE GENOMIC DNA]</scope>
    <source>
        <strain evidence="3">RIFCSPHIGHO2_01_FULL_58_15</strain>
    </source>
</reference>
<dbReference type="InterPro" id="IPR013766">
    <property type="entry name" value="Thioredoxin_domain"/>
</dbReference>
<protein>
    <recommendedName>
        <fullName evidence="1">Thioredoxin domain-containing protein</fullName>
    </recommendedName>
</protein>
<name>A0A1G2PLI7_TERXR</name>
<accession>A0A1G2PLI7</accession>
<dbReference type="EMBL" id="MHST01000012">
    <property type="protein sequence ID" value="OHA49215.1"/>
    <property type="molecule type" value="Genomic_DNA"/>
</dbReference>
<evidence type="ECO:0000259" key="1">
    <source>
        <dbReference type="Pfam" id="PF00085"/>
    </source>
</evidence>
<proteinExistence type="predicted"/>
<evidence type="ECO:0000313" key="3">
    <source>
        <dbReference type="Proteomes" id="UP000178690"/>
    </source>
</evidence>
<dbReference type="Gene3D" id="3.40.30.10">
    <property type="entry name" value="Glutaredoxin"/>
    <property type="match status" value="1"/>
</dbReference>